<dbReference type="PROSITE" id="PS50007">
    <property type="entry name" value="PIPLC_X_DOMAIN"/>
    <property type="match status" value="1"/>
</dbReference>
<dbReference type="PROSITE" id="PS51257">
    <property type="entry name" value="PROKAR_LIPOPROTEIN"/>
    <property type="match status" value="1"/>
</dbReference>
<dbReference type="OrthoDB" id="195526at2"/>
<organism evidence="3 4">
    <name type="scientific">Nannocystis exedens</name>
    <dbReference type="NCBI Taxonomy" id="54"/>
    <lineage>
        <taxon>Bacteria</taxon>
        <taxon>Pseudomonadati</taxon>
        <taxon>Myxococcota</taxon>
        <taxon>Polyangia</taxon>
        <taxon>Nannocystales</taxon>
        <taxon>Nannocystaceae</taxon>
        <taxon>Nannocystis</taxon>
    </lineage>
</organism>
<dbReference type="GO" id="GO:0008081">
    <property type="term" value="F:phosphoric diester hydrolase activity"/>
    <property type="evidence" value="ECO:0007669"/>
    <property type="project" value="InterPro"/>
</dbReference>
<dbReference type="InterPro" id="IPR017946">
    <property type="entry name" value="PLC-like_Pdiesterase_TIM-brl"/>
</dbReference>
<evidence type="ECO:0000313" key="4">
    <source>
        <dbReference type="Proteomes" id="UP000199400"/>
    </source>
</evidence>
<dbReference type="InterPro" id="IPR032075">
    <property type="entry name" value="PI-PLC-C1"/>
</dbReference>
<accession>A0A1I2IN80</accession>
<feature type="chain" id="PRO_5011560746" evidence="2">
    <location>
        <begin position="19"/>
        <end position="421"/>
    </location>
</feature>
<reference evidence="4" key="1">
    <citation type="submission" date="2016-10" db="EMBL/GenBank/DDBJ databases">
        <authorList>
            <person name="Varghese N."/>
            <person name="Submissions S."/>
        </authorList>
    </citation>
    <scope>NUCLEOTIDE SEQUENCE [LARGE SCALE GENOMIC DNA]</scope>
    <source>
        <strain evidence="4">ATCC 25963</strain>
    </source>
</reference>
<dbReference type="Gene3D" id="3.20.20.190">
    <property type="entry name" value="Phosphatidylinositol (PI) phosphodiesterase"/>
    <property type="match status" value="1"/>
</dbReference>
<feature type="compositionally biased region" description="Low complexity" evidence="1">
    <location>
        <begin position="28"/>
        <end position="115"/>
    </location>
</feature>
<dbReference type="Pfam" id="PF16670">
    <property type="entry name" value="PI-PLC-C1"/>
    <property type="match status" value="2"/>
</dbReference>
<sequence>MRANGLIRGLLCGALAMAGCGAPGPGGSTSATEVSASTSSGSDSADDTGTTAGAPTTTESPTAGSGSGGETTTTGSTSSTSEVSSSTTEAVTSTTTTTSTSTSTTGDTTAGETDTTGGGSLDEVLTLQHVQVKGTHNSYHVEPLLPFDPSHEYSHAPLDVQLGEQGVRAFELDVHKGVSEFEVYHITVIDASATCTNVPDCLGLIRDWSLAHPDHLPIVVWVEIKDSTGGLPIGASDLDALDDAIREVLPPEQLFTPDDLQAGHPSVRAALEAEGWPTLAQLRGQILLVLLNVEEGHADDYTAGYTSLAGRAMFARATPGQFSAPWAALAKLGIDDDEAIAQAHAANLLIATNVCGAGEDDAACEAKAEAAKAAGIHMLKDDFPAPVDGMRYFLDFPDGNPARCNPVTAPPACTSEALEDL</sequence>
<keyword evidence="4" id="KW-1185">Reference proteome</keyword>
<feature type="signal peptide" evidence="2">
    <location>
        <begin position="1"/>
        <end position="18"/>
    </location>
</feature>
<evidence type="ECO:0000256" key="1">
    <source>
        <dbReference type="SAM" id="MobiDB-lite"/>
    </source>
</evidence>
<feature type="region of interest" description="Disordered" evidence="1">
    <location>
        <begin position="23"/>
        <end position="120"/>
    </location>
</feature>
<gene>
    <name evidence="3" type="ORF">SAMN02745121_08820</name>
</gene>
<evidence type="ECO:0000313" key="3">
    <source>
        <dbReference type="EMBL" id="SFF43068.1"/>
    </source>
</evidence>
<name>A0A1I2IN80_9BACT</name>
<evidence type="ECO:0000256" key="2">
    <source>
        <dbReference type="SAM" id="SignalP"/>
    </source>
</evidence>
<protein>
    <submittedName>
        <fullName evidence="3">Phosphoinositide phospholipase C, Ca2+-dependent</fullName>
    </submittedName>
</protein>
<dbReference type="CDD" id="cd08589">
    <property type="entry name" value="PI-PLCc_SaPLC1_like"/>
    <property type="match status" value="1"/>
</dbReference>
<dbReference type="AlphaFoldDB" id="A0A1I2IN80"/>
<dbReference type="EMBL" id="FOMX01000071">
    <property type="protein sequence ID" value="SFF43068.1"/>
    <property type="molecule type" value="Genomic_DNA"/>
</dbReference>
<dbReference type="SUPFAM" id="SSF51695">
    <property type="entry name" value="PLC-like phosphodiesterases"/>
    <property type="match status" value="1"/>
</dbReference>
<dbReference type="GO" id="GO:0006629">
    <property type="term" value="P:lipid metabolic process"/>
    <property type="evidence" value="ECO:0007669"/>
    <property type="project" value="InterPro"/>
</dbReference>
<keyword evidence="2" id="KW-0732">Signal</keyword>
<dbReference type="STRING" id="54.SAMN02745121_08820"/>
<dbReference type="Proteomes" id="UP000199400">
    <property type="component" value="Unassembled WGS sequence"/>
</dbReference>
<proteinExistence type="predicted"/>